<dbReference type="HOGENOM" id="CLU_2545926_0_0_1"/>
<accession>A0A0D9WLS7</accession>
<protein>
    <submittedName>
        <fullName evidence="2">Uncharacterized protein</fullName>
    </submittedName>
</protein>
<reference evidence="2 3" key="1">
    <citation type="submission" date="2012-08" db="EMBL/GenBank/DDBJ databases">
        <title>Oryza genome evolution.</title>
        <authorList>
            <person name="Wing R.A."/>
        </authorList>
    </citation>
    <scope>NUCLEOTIDE SEQUENCE</scope>
</reference>
<evidence type="ECO:0000313" key="3">
    <source>
        <dbReference type="Proteomes" id="UP000032180"/>
    </source>
</evidence>
<dbReference type="EnsemblPlants" id="LPERR06G02770.2">
    <property type="protein sequence ID" value="LPERR06G02770.2"/>
    <property type="gene ID" value="LPERR06G02770"/>
</dbReference>
<keyword evidence="3" id="KW-1185">Reference proteome</keyword>
<evidence type="ECO:0000313" key="2">
    <source>
        <dbReference type="EnsemblPlants" id="LPERR06G02770.2"/>
    </source>
</evidence>
<name>A0A0D9WLS7_9ORYZ</name>
<reference evidence="2" key="3">
    <citation type="submission" date="2015-04" db="UniProtKB">
        <authorList>
            <consortium name="EnsemblPlants"/>
        </authorList>
    </citation>
    <scope>IDENTIFICATION</scope>
</reference>
<proteinExistence type="predicted"/>
<reference evidence="3" key="2">
    <citation type="submission" date="2013-12" db="EMBL/GenBank/DDBJ databases">
        <authorList>
            <person name="Yu Y."/>
            <person name="Lee S."/>
            <person name="de Baynast K."/>
            <person name="Wissotski M."/>
            <person name="Liu L."/>
            <person name="Talag J."/>
            <person name="Goicoechea J."/>
            <person name="Angelova A."/>
            <person name="Jetty R."/>
            <person name="Kudrna D."/>
            <person name="Golser W."/>
            <person name="Rivera L."/>
            <person name="Zhang J."/>
            <person name="Wing R."/>
        </authorList>
    </citation>
    <scope>NUCLEOTIDE SEQUENCE</scope>
</reference>
<dbReference type="AlphaFoldDB" id="A0A0D9WLS7"/>
<evidence type="ECO:0000256" key="1">
    <source>
        <dbReference type="SAM" id="MobiDB-lite"/>
    </source>
</evidence>
<dbReference type="Gramene" id="LPERR06G02770.2">
    <property type="protein sequence ID" value="LPERR06G02770.2"/>
    <property type="gene ID" value="LPERR06G02770"/>
</dbReference>
<organism evidence="2 3">
    <name type="scientific">Leersia perrieri</name>
    <dbReference type="NCBI Taxonomy" id="77586"/>
    <lineage>
        <taxon>Eukaryota</taxon>
        <taxon>Viridiplantae</taxon>
        <taxon>Streptophyta</taxon>
        <taxon>Embryophyta</taxon>
        <taxon>Tracheophyta</taxon>
        <taxon>Spermatophyta</taxon>
        <taxon>Magnoliopsida</taxon>
        <taxon>Liliopsida</taxon>
        <taxon>Poales</taxon>
        <taxon>Poaceae</taxon>
        <taxon>BOP clade</taxon>
        <taxon>Oryzoideae</taxon>
        <taxon>Oryzeae</taxon>
        <taxon>Oryzinae</taxon>
        <taxon>Leersia</taxon>
    </lineage>
</organism>
<dbReference type="Proteomes" id="UP000032180">
    <property type="component" value="Chromosome 6"/>
</dbReference>
<sequence length="83" mass="9504">MVRHSAMEPRAAAAKTTRRQREVASWGARMLLRRDGNQWRRGRFAGRVLDLAARCSQAQPWKSRSGVVLELGRKGVDPAEWCW</sequence>
<feature type="region of interest" description="Disordered" evidence="1">
    <location>
        <begin position="1"/>
        <end position="20"/>
    </location>
</feature>